<evidence type="ECO:0000256" key="5">
    <source>
        <dbReference type="SAM" id="Phobius"/>
    </source>
</evidence>
<dbReference type="InterPro" id="IPR011701">
    <property type="entry name" value="MFS"/>
</dbReference>
<proteinExistence type="predicted"/>
<feature type="transmembrane region" description="Helical" evidence="5">
    <location>
        <begin position="104"/>
        <end position="127"/>
    </location>
</feature>
<feature type="transmembrane region" description="Helical" evidence="5">
    <location>
        <begin position="80"/>
        <end position="98"/>
    </location>
</feature>
<reference evidence="7" key="1">
    <citation type="submission" date="2018-06" db="EMBL/GenBank/DDBJ databases">
        <authorList>
            <person name="Zhirakovskaya E."/>
        </authorList>
    </citation>
    <scope>NUCLEOTIDE SEQUENCE</scope>
</reference>
<protein>
    <submittedName>
        <fullName evidence="7">Uncharacterized MFS-type transporter</fullName>
    </submittedName>
</protein>
<organism evidence="7">
    <name type="scientific">hydrothermal vent metagenome</name>
    <dbReference type="NCBI Taxonomy" id="652676"/>
    <lineage>
        <taxon>unclassified sequences</taxon>
        <taxon>metagenomes</taxon>
        <taxon>ecological metagenomes</taxon>
    </lineage>
</organism>
<feature type="transmembrane region" description="Helical" evidence="5">
    <location>
        <begin position="357"/>
        <end position="376"/>
    </location>
</feature>
<feature type="domain" description="Major facilitator superfamily (MFS) profile" evidence="6">
    <location>
        <begin position="14"/>
        <end position="387"/>
    </location>
</feature>
<dbReference type="Pfam" id="PF07690">
    <property type="entry name" value="MFS_1"/>
    <property type="match status" value="1"/>
</dbReference>
<evidence type="ECO:0000259" key="6">
    <source>
        <dbReference type="PROSITE" id="PS50850"/>
    </source>
</evidence>
<dbReference type="PANTHER" id="PTHR42718:SF42">
    <property type="entry name" value="EXPORT PROTEIN"/>
    <property type="match status" value="1"/>
</dbReference>
<dbReference type="GO" id="GO:0016020">
    <property type="term" value="C:membrane"/>
    <property type="evidence" value="ECO:0007669"/>
    <property type="project" value="UniProtKB-SubCell"/>
</dbReference>
<feature type="transmembrane region" description="Helical" evidence="5">
    <location>
        <begin position="139"/>
        <end position="159"/>
    </location>
</feature>
<dbReference type="AlphaFoldDB" id="A0A3B0SRS2"/>
<name>A0A3B0SRS2_9ZZZZ</name>
<dbReference type="InterPro" id="IPR020846">
    <property type="entry name" value="MFS_dom"/>
</dbReference>
<evidence type="ECO:0000256" key="3">
    <source>
        <dbReference type="ARBA" id="ARBA00022989"/>
    </source>
</evidence>
<feature type="transmembrane region" description="Helical" evidence="5">
    <location>
        <begin position="12"/>
        <end position="36"/>
    </location>
</feature>
<feature type="transmembrane region" description="Helical" evidence="5">
    <location>
        <begin position="269"/>
        <end position="291"/>
    </location>
</feature>
<evidence type="ECO:0000256" key="1">
    <source>
        <dbReference type="ARBA" id="ARBA00004141"/>
    </source>
</evidence>
<keyword evidence="3 5" id="KW-1133">Transmembrane helix</keyword>
<dbReference type="GO" id="GO:0022857">
    <property type="term" value="F:transmembrane transporter activity"/>
    <property type="evidence" value="ECO:0007669"/>
    <property type="project" value="InterPro"/>
</dbReference>
<dbReference type="PANTHER" id="PTHR42718">
    <property type="entry name" value="MAJOR FACILITATOR SUPERFAMILY MULTIDRUG TRANSPORTER MFSC"/>
    <property type="match status" value="1"/>
</dbReference>
<keyword evidence="2 5" id="KW-0812">Transmembrane</keyword>
<evidence type="ECO:0000313" key="7">
    <source>
        <dbReference type="EMBL" id="VAW08555.1"/>
    </source>
</evidence>
<dbReference type="EMBL" id="UOEK01000471">
    <property type="protein sequence ID" value="VAW08555.1"/>
    <property type="molecule type" value="Genomic_DNA"/>
</dbReference>
<feature type="non-terminal residue" evidence="7">
    <location>
        <position position="387"/>
    </location>
</feature>
<feature type="transmembrane region" description="Helical" evidence="5">
    <location>
        <begin position="165"/>
        <end position="188"/>
    </location>
</feature>
<dbReference type="CDD" id="cd17321">
    <property type="entry name" value="MFS_MMR_MDR_like"/>
    <property type="match status" value="1"/>
</dbReference>
<feature type="transmembrane region" description="Helical" evidence="5">
    <location>
        <begin position="231"/>
        <end position="248"/>
    </location>
</feature>
<dbReference type="PRINTS" id="PR01036">
    <property type="entry name" value="TCRTETB"/>
</dbReference>
<feature type="transmembrane region" description="Helical" evidence="5">
    <location>
        <begin position="200"/>
        <end position="219"/>
    </location>
</feature>
<feature type="transmembrane region" description="Helical" evidence="5">
    <location>
        <begin position="333"/>
        <end position="351"/>
    </location>
</feature>
<sequence length="387" mass="40804">MSAKDRIYEQRWLTLAVLSLSLIIIGLDNTILNIAIPTLQQTFQASASELQWMVDSYILVFAGLLLTMGALGDRFGRARALTAGLIVFGAASAFAAYADSANALIVARGVMGIGGALMMPATLSIIVDVFPKEERGKAIAIWAAVAGLGIGLGPLLGGVLLENFWWGSVFLVNIPIILGALVLGRFLVPNSSDPDAPRTDIVGAGLSMAAVSAIVYSIIEAPSLGWTSGQVLAAFGIGVVALAIFVWWEQRVKNPIFDLAFFQSKRFTGGVLAITIAFFALFGVVFLFTQYMQFVKGYSPLEAGVRIAPIALGMAIGSARSHLAVRRFGTTRVVTVAMVALGVVIASLSTVTASTSYVYLFFALVGMSMSMGFIMAPATDAVMGSIP</sequence>
<evidence type="ECO:0000256" key="2">
    <source>
        <dbReference type="ARBA" id="ARBA00022692"/>
    </source>
</evidence>
<accession>A0A3B0SRS2</accession>
<dbReference type="Gene3D" id="1.20.1720.10">
    <property type="entry name" value="Multidrug resistance protein D"/>
    <property type="match status" value="1"/>
</dbReference>
<gene>
    <name evidence="7" type="ORF">MNBD_ACTINO02-37</name>
</gene>
<dbReference type="InterPro" id="IPR036259">
    <property type="entry name" value="MFS_trans_sf"/>
</dbReference>
<feature type="transmembrane region" description="Helical" evidence="5">
    <location>
        <begin position="56"/>
        <end position="73"/>
    </location>
</feature>
<dbReference type="PROSITE" id="PS50850">
    <property type="entry name" value="MFS"/>
    <property type="match status" value="1"/>
</dbReference>
<evidence type="ECO:0000256" key="4">
    <source>
        <dbReference type="ARBA" id="ARBA00023136"/>
    </source>
</evidence>
<dbReference type="Gene3D" id="1.20.1250.20">
    <property type="entry name" value="MFS general substrate transporter like domains"/>
    <property type="match status" value="1"/>
</dbReference>
<comment type="subcellular location">
    <subcellularLocation>
        <location evidence="1">Membrane</location>
        <topology evidence="1">Multi-pass membrane protein</topology>
    </subcellularLocation>
</comment>
<keyword evidence="4 5" id="KW-0472">Membrane</keyword>
<dbReference type="SUPFAM" id="SSF103473">
    <property type="entry name" value="MFS general substrate transporter"/>
    <property type="match status" value="1"/>
</dbReference>